<organism evidence="11 12">
    <name type="scientific">Penaeus vannamei</name>
    <name type="common">Whiteleg shrimp</name>
    <name type="synonym">Litopenaeus vannamei</name>
    <dbReference type="NCBI Taxonomy" id="6689"/>
    <lineage>
        <taxon>Eukaryota</taxon>
        <taxon>Metazoa</taxon>
        <taxon>Ecdysozoa</taxon>
        <taxon>Arthropoda</taxon>
        <taxon>Crustacea</taxon>
        <taxon>Multicrustacea</taxon>
        <taxon>Malacostraca</taxon>
        <taxon>Eumalacostraca</taxon>
        <taxon>Eucarida</taxon>
        <taxon>Decapoda</taxon>
        <taxon>Dendrobranchiata</taxon>
        <taxon>Penaeoidea</taxon>
        <taxon>Penaeidae</taxon>
        <taxon>Penaeus</taxon>
    </lineage>
</organism>
<dbReference type="PRINTS" id="PR00465">
    <property type="entry name" value="EP450IV"/>
</dbReference>
<evidence type="ECO:0000256" key="3">
    <source>
        <dbReference type="ARBA" id="ARBA00010617"/>
    </source>
</evidence>
<evidence type="ECO:0000313" key="12">
    <source>
        <dbReference type="Proteomes" id="UP000283509"/>
    </source>
</evidence>
<evidence type="ECO:0008006" key="13">
    <source>
        <dbReference type="Google" id="ProtNLM"/>
    </source>
</evidence>
<keyword evidence="7 9" id="KW-0408">Iron</keyword>
<dbReference type="GO" id="GO:0004497">
    <property type="term" value="F:monooxygenase activity"/>
    <property type="evidence" value="ECO:0007669"/>
    <property type="project" value="UniProtKB-KW"/>
</dbReference>
<dbReference type="STRING" id="6689.A0A423SZX1"/>
<evidence type="ECO:0000313" key="11">
    <source>
        <dbReference type="EMBL" id="ROT69749.1"/>
    </source>
</evidence>
<dbReference type="InterPro" id="IPR017972">
    <property type="entry name" value="Cyt_P450_CS"/>
</dbReference>
<evidence type="ECO:0000256" key="8">
    <source>
        <dbReference type="ARBA" id="ARBA00023033"/>
    </source>
</evidence>
<evidence type="ECO:0000256" key="2">
    <source>
        <dbReference type="ARBA" id="ARBA00003690"/>
    </source>
</evidence>
<dbReference type="GO" id="GO:0020037">
    <property type="term" value="F:heme binding"/>
    <property type="evidence" value="ECO:0007669"/>
    <property type="project" value="InterPro"/>
</dbReference>
<dbReference type="InterPro" id="IPR002403">
    <property type="entry name" value="Cyt_P450_E_grp-IV"/>
</dbReference>
<evidence type="ECO:0000256" key="9">
    <source>
        <dbReference type="PIRSR" id="PIRSR602403-1"/>
    </source>
</evidence>
<dbReference type="PRINTS" id="PR00385">
    <property type="entry name" value="P450"/>
</dbReference>
<protein>
    <recommendedName>
        <fullName evidence="13">Cytochrome P450</fullName>
    </recommendedName>
</protein>
<evidence type="ECO:0000256" key="7">
    <source>
        <dbReference type="ARBA" id="ARBA00023004"/>
    </source>
</evidence>
<dbReference type="InterPro" id="IPR036396">
    <property type="entry name" value="Cyt_P450_sf"/>
</dbReference>
<dbReference type="GO" id="GO:0016705">
    <property type="term" value="F:oxidoreductase activity, acting on paired donors, with incorporation or reduction of molecular oxygen"/>
    <property type="evidence" value="ECO:0007669"/>
    <property type="project" value="InterPro"/>
</dbReference>
<keyword evidence="5 9" id="KW-0479">Metal-binding</keyword>
<evidence type="ECO:0000256" key="10">
    <source>
        <dbReference type="RuleBase" id="RU000461"/>
    </source>
</evidence>
<dbReference type="Proteomes" id="UP000283509">
    <property type="component" value="Unassembled WGS sequence"/>
</dbReference>
<gene>
    <name evidence="11" type="ORF">C7M84_012028</name>
</gene>
<proteinExistence type="inferred from homology"/>
<dbReference type="SUPFAM" id="SSF48264">
    <property type="entry name" value="Cytochrome P450"/>
    <property type="match status" value="1"/>
</dbReference>
<dbReference type="AlphaFoldDB" id="A0A423SZX1"/>
<dbReference type="OrthoDB" id="3945418at2759"/>
<dbReference type="PROSITE" id="PS00086">
    <property type="entry name" value="CYTOCHROME_P450"/>
    <property type="match status" value="1"/>
</dbReference>
<dbReference type="GO" id="GO:0005506">
    <property type="term" value="F:iron ion binding"/>
    <property type="evidence" value="ECO:0007669"/>
    <property type="project" value="InterPro"/>
</dbReference>
<dbReference type="CDD" id="cd11054">
    <property type="entry name" value="CYP24A1-like"/>
    <property type="match status" value="1"/>
</dbReference>
<evidence type="ECO:0000256" key="5">
    <source>
        <dbReference type="ARBA" id="ARBA00022723"/>
    </source>
</evidence>
<reference evidence="11 12" key="2">
    <citation type="submission" date="2019-01" db="EMBL/GenBank/DDBJ databases">
        <title>The decoding of complex shrimp genome reveals the adaptation for benthos swimmer, frequently molting mechanism and breeding impact on genome.</title>
        <authorList>
            <person name="Sun Y."/>
            <person name="Gao Y."/>
            <person name="Yu Y."/>
        </authorList>
    </citation>
    <scope>NUCLEOTIDE SEQUENCE [LARGE SCALE GENOMIC DNA]</scope>
    <source>
        <tissue evidence="11">Muscle</tissue>
    </source>
</reference>
<keyword evidence="6 10" id="KW-0560">Oxidoreductase</keyword>
<dbReference type="Gene3D" id="1.10.630.10">
    <property type="entry name" value="Cytochrome P450"/>
    <property type="match status" value="1"/>
</dbReference>
<dbReference type="InterPro" id="IPR001128">
    <property type="entry name" value="Cyt_P450"/>
</dbReference>
<sequence length="423" mass="49020">MPPSVYISDPADIEHLFKSTTKEHHKPVFKTLSAIRDNHDFLQPKRAGILTEYGEEWWRVRRRVQPYTAKPKTVAMYLAQMDQVALDFVDRWADLRDENKELPSDFAEELYCWGLESLGLVIFNKRLGYLEGNPEVKDVVQMARDIFHLVQKLELAPIQWWKIKETEDFKQLRQTNDKLLKYVQHSVINACKSLEARSPDSQEELNIVERLLLDDELSFEDVHVYLMDLLTAGIDTTAMTVAFTLVKLAQNPEKQAKLHDELDTVLGDRQELLTPQHMGDLKYTKACVKETLRTNSPAILTMRKLYADTVLGGYIVPKGFTVNVMLNIAGTQDEHFPRAAEYLPERWLRHHPLGPINHYASIPFSTGLRNCVGRRLSEQESYTIVARLLHKYRLEWHYGDLDPIMSIVVTPDKPLKLKMIERK</sequence>
<comment type="function">
    <text evidence="2">May be involved in the metabolism of insect hormones and in the breakdown of synthetic insecticides.</text>
</comment>
<evidence type="ECO:0000256" key="4">
    <source>
        <dbReference type="ARBA" id="ARBA00022617"/>
    </source>
</evidence>
<dbReference type="GO" id="GO:0005789">
    <property type="term" value="C:endoplasmic reticulum membrane"/>
    <property type="evidence" value="ECO:0007669"/>
    <property type="project" value="UniProtKB-SubCell"/>
</dbReference>
<dbReference type="Pfam" id="PF00067">
    <property type="entry name" value="p450"/>
    <property type="match status" value="1"/>
</dbReference>
<keyword evidence="4 9" id="KW-0349">Heme</keyword>
<dbReference type="EMBL" id="QCYY01002522">
    <property type="protein sequence ID" value="ROT69749.1"/>
    <property type="molecule type" value="Genomic_DNA"/>
</dbReference>
<keyword evidence="12" id="KW-1185">Reference proteome</keyword>
<dbReference type="PANTHER" id="PTHR24279">
    <property type="entry name" value="CYTOCHROME P450"/>
    <property type="match status" value="1"/>
</dbReference>
<evidence type="ECO:0000256" key="6">
    <source>
        <dbReference type="ARBA" id="ARBA00023002"/>
    </source>
</evidence>
<reference evidence="11 12" key="1">
    <citation type="submission" date="2018-04" db="EMBL/GenBank/DDBJ databases">
        <authorList>
            <person name="Zhang X."/>
            <person name="Yuan J."/>
            <person name="Li F."/>
            <person name="Xiang J."/>
        </authorList>
    </citation>
    <scope>NUCLEOTIDE SEQUENCE [LARGE SCALE GENOMIC DNA]</scope>
    <source>
        <tissue evidence="11">Muscle</tissue>
    </source>
</reference>
<name>A0A423SZX1_PENVA</name>
<dbReference type="PANTHER" id="PTHR24279:SF120">
    <property type="entry name" value="CYTOCHROME P450"/>
    <property type="match status" value="1"/>
</dbReference>
<accession>A0A423SZX1</accession>
<comment type="similarity">
    <text evidence="3 10">Belongs to the cytochrome P450 family.</text>
</comment>
<dbReference type="InterPro" id="IPR050479">
    <property type="entry name" value="CYP11_CYP27_families"/>
</dbReference>
<evidence type="ECO:0000256" key="1">
    <source>
        <dbReference type="ARBA" id="ARBA00001971"/>
    </source>
</evidence>
<feature type="binding site" description="axial binding residue" evidence="9">
    <location>
        <position position="371"/>
    </location>
    <ligand>
        <name>heme</name>
        <dbReference type="ChEBI" id="CHEBI:30413"/>
    </ligand>
    <ligandPart>
        <name>Fe</name>
        <dbReference type="ChEBI" id="CHEBI:18248"/>
    </ligandPart>
</feature>
<comment type="cofactor">
    <cofactor evidence="1 9">
        <name>heme</name>
        <dbReference type="ChEBI" id="CHEBI:30413"/>
    </cofactor>
</comment>
<comment type="caution">
    <text evidence="11">The sequence shown here is derived from an EMBL/GenBank/DDBJ whole genome shotgun (WGS) entry which is preliminary data.</text>
</comment>
<keyword evidence="8 10" id="KW-0503">Monooxygenase</keyword>